<keyword evidence="5" id="KW-0808">Transferase</keyword>
<keyword evidence="9" id="KW-0067">ATP-binding</keyword>
<dbReference type="PANTHER" id="PTHR45569:SF1">
    <property type="entry name" value="SENSOR PROTEIN KDPD"/>
    <property type="match status" value="1"/>
</dbReference>
<sequence>MNEISEIAAQIASGGEPEVPNWRNALAWVVSGSVGRHGPIQTRPWIGGLVWLVAWLVMWVANGHTDVLNLTMVAVMASALSALWLPPLWALVSSLVSGVVFNYEFVSPRGEFALALDQHHVFLLLTVVGLSWIIAWLTAQQRQLAVDERIYALRAEQLQGLGEKLRDADDPRGYAAALQKDLSVLVGQAVSVWVAPLAVDSSDQGAWLGEVGGSIRAQLEAAAGKIKQHAGSEIPVMAAEIPAWYLPMRGKSASFGAVRLPVPANVHALSLRSHAQAMCDQLGLALERFSAMRTAALTEKNVHEQRLRNTLLTAISHDYRTPLATILGSATSLKDQADRLSEQQRRHLLGVIVDEAEQLARVTSNTLQLARLDSPGLNLNLDWESAEEIVGAVLRRARQRDARRAIVARVDGSIPLLWCDAVLLAQMLDNLVDNAFRHGGSAVPVEIVATGEGASLLLAVRDRGHGVPEAWRAKVFEMFERVDQPGDTTLLSEQGVRRGAGLGLAVCRTIARVHGGELTLSARAGGGCSLECRLPMGKPPAVFTASGWGAA</sequence>
<dbReference type="Pfam" id="PF02518">
    <property type="entry name" value="HATPase_c"/>
    <property type="match status" value="1"/>
</dbReference>
<dbReference type="Gene3D" id="1.10.287.130">
    <property type="match status" value="1"/>
</dbReference>
<comment type="caution">
    <text evidence="15">The sequence shown here is derived from an EMBL/GenBank/DDBJ whole genome shotgun (WGS) entry which is preliminary data.</text>
</comment>
<evidence type="ECO:0000313" key="16">
    <source>
        <dbReference type="Proteomes" id="UP000185657"/>
    </source>
</evidence>
<dbReference type="Proteomes" id="UP000185657">
    <property type="component" value="Unassembled WGS sequence"/>
</dbReference>
<dbReference type="InterPro" id="IPR003661">
    <property type="entry name" value="HisK_dim/P_dom"/>
</dbReference>
<dbReference type="InterPro" id="IPR025201">
    <property type="entry name" value="KdpD_TM"/>
</dbReference>
<dbReference type="InterPro" id="IPR052023">
    <property type="entry name" value="Histidine_kinase_KdpD"/>
</dbReference>
<dbReference type="Pfam" id="PF00512">
    <property type="entry name" value="HisKA"/>
    <property type="match status" value="1"/>
</dbReference>
<dbReference type="InterPro" id="IPR036097">
    <property type="entry name" value="HisK_dim/P_sf"/>
</dbReference>
<dbReference type="InterPro" id="IPR004358">
    <property type="entry name" value="Sig_transdc_His_kin-like_C"/>
</dbReference>
<dbReference type="InterPro" id="IPR003594">
    <property type="entry name" value="HATPase_dom"/>
</dbReference>
<dbReference type="PANTHER" id="PTHR45569">
    <property type="entry name" value="SENSOR PROTEIN KDPD"/>
    <property type="match status" value="1"/>
</dbReference>
<dbReference type="RefSeq" id="WP_082877026.1">
    <property type="nucleotide sequence ID" value="NZ_CP017476.1"/>
</dbReference>
<dbReference type="EC" id="2.7.13.3" evidence="3"/>
<dbReference type="Gene3D" id="1.20.120.620">
    <property type="entry name" value="Backbone structure of the membrane domain of e. Coli histidine kinase receptor kdpd"/>
    <property type="match status" value="1"/>
</dbReference>
<dbReference type="PRINTS" id="PR00344">
    <property type="entry name" value="BCTRLSENSOR"/>
</dbReference>
<evidence type="ECO:0000256" key="5">
    <source>
        <dbReference type="ARBA" id="ARBA00022679"/>
    </source>
</evidence>
<dbReference type="PROSITE" id="PS50109">
    <property type="entry name" value="HIS_KIN"/>
    <property type="match status" value="1"/>
</dbReference>
<dbReference type="Pfam" id="PF13493">
    <property type="entry name" value="DUF4118"/>
    <property type="match status" value="1"/>
</dbReference>
<evidence type="ECO:0000256" key="2">
    <source>
        <dbReference type="ARBA" id="ARBA00004141"/>
    </source>
</evidence>
<evidence type="ECO:0000256" key="12">
    <source>
        <dbReference type="ARBA" id="ARBA00023136"/>
    </source>
</evidence>
<evidence type="ECO:0000256" key="9">
    <source>
        <dbReference type="ARBA" id="ARBA00022840"/>
    </source>
</evidence>
<dbReference type="Gene3D" id="3.30.565.10">
    <property type="entry name" value="Histidine kinase-like ATPase, C-terminal domain"/>
    <property type="match status" value="1"/>
</dbReference>
<comment type="catalytic activity">
    <reaction evidence="1">
        <text>ATP + protein L-histidine = ADP + protein N-phospho-L-histidine.</text>
        <dbReference type="EC" id="2.7.13.3"/>
    </reaction>
</comment>
<evidence type="ECO:0000256" key="4">
    <source>
        <dbReference type="ARBA" id="ARBA00022553"/>
    </source>
</evidence>
<keyword evidence="6 13" id="KW-0812">Transmembrane</keyword>
<keyword evidence="11" id="KW-0902">Two-component regulatory system</keyword>
<evidence type="ECO:0000259" key="14">
    <source>
        <dbReference type="PROSITE" id="PS50109"/>
    </source>
</evidence>
<dbReference type="InterPro" id="IPR005467">
    <property type="entry name" value="His_kinase_dom"/>
</dbReference>
<feature type="transmembrane region" description="Helical" evidence="13">
    <location>
        <begin position="44"/>
        <end position="61"/>
    </location>
</feature>
<dbReference type="InterPro" id="IPR036890">
    <property type="entry name" value="HATPase_C_sf"/>
</dbReference>
<keyword evidence="16" id="KW-1185">Reference proteome</keyword>
<gene>
    <name evidence="15" type="ORF">LPB72_15795</name>
</gene>
<dbReference type="SMART" id="SM00388">
    <property type="entry name" value="HisKA"/>
    <property type="match status" value="1"/>
</dbReference>
<name>A0ABX2U3F7_9BURK</name>
<evidence type="ECO:0000256" key="8">
    <source>
        <dbReference type="ARBA" id="ARBA00022777"/>
    </source>
</evidence>
<evidence type="ECO:0000256" key="11">
    <source>
        <dbReference type="ARBA" id="ARBA00023012"/>
    </source>
</evidence>
<feature type="transmembrane region" description="Helical" evidence="13">
    <location>
        <begin position="121"/>
        <end position="139"/>
    </location>
</feature>
<dbReference type="CDD" id="cd00075">
    <property type="entry name" value="HATPase"/>
    <property type="match status" value="1"/>
</dbReference>
<evidence type="ECO:0000256" key="6">
    <source>
        <dbReference type="ARBA" id="ARBA00022692"/>
    </source>
</evidence>
<dbReference type="CDD" id="cd00082">
    <property type="entry name" value="HisKA"/>
    <property type="match status" value="1"/>
</dbReference>
<keyword evidence="4" id="KW-0597">Phosphoprotein</keyword>
<keyword evidence="10 13" id="KW-1133">Transmembrane helix</keyword>
<dbReference type="SMART" id="SM00387">
    <property type="entry name" value="HATPase_c"/>
    <property type="match status" value="1"/>
</dbReference>
<evidence type="ECO:0000256" key="3">
    <source>
        <dbReference type="ARBA" id="ARBA00012438"/>
    </source>
</evidence>
<dbReference type="SUPFAM" id="SSF47384">
    <property type="entry name" value="Homodimeric domain of signal transducing histidine kinase"/>
    <property type="match status" value="1"/>
</dbReference>
<evidence type="ECO:0000313" key="15">
    <source>
        <dbReference type="EMBL" id="OAD40383.1"/>
    </source>
</evidence>
<evidence type="ECO:0000256" key="10">
    <source>
        <dbReference type="ARBA" id="ARBA00022989"/>
    </source>
</evidence>
<evidence type="ECO:0000256" key="7">
    <source>
        <dbReference type="ARBA" id="ARBA00022741"/>
    </source>
</evidence>
<comment type="subcellular location">
    <subcellularLocation>
        <location evidence="2">Membrane</location>
        <topology evidence="2">Multi-pass membrane protein</topology>
    </subcellularLocation>
</comment>
<organism evidence="15 16">
    <name type="scientific">Hydrogenophaga crassostreae</name>
    <dbReference type="NCBI Taxonomy" id="1763535"/>
    <lineage>
        <taxon>Bacteria</taxon>
        <taxon>Pseudomonadati</taxon>
        <taxon>Pseudomonadota</taxon>
        <taxon>Betaproteobacteria</taxon>
        <taxon>Burkholderiales</taxon>
        <taxon>Comamonadaceae</taxon>
        <taxon>Hydrogenophaga</taxon>
    </lineage>
</organism>
<dbReference type="EMBL" id="LVWD01000030">
    <property type="protein sequence ID" value="OAD40383.1"/>
    <property type="molecule type" value="Genomic_DNA"/>
</dbReference>
<evidence type="ECO:0000256" key="1">
    <source>
        <dbReference type="ARBA" id="ARBA00000085"/>
    </source>
</evidence>
<dbReference type="InterPro" id="IPR038318">
    <property type="entry name" value="KdpD_sf"/>
</dbReference>
<feature type="transmembrane region" description="Helical" evidence="13">
    <location>
        <begin position="73"/>
        <end position="101"/>
    </location>
</feature>
<dbReference type="SUPFAM" id="SSF55874">
    <property type="entry name" value="ATPase domain of HSP90 chaperone/DNA topoisomerase II/histidine kinase"/>
    <property type="match status" value="1"/>
</dbReference>
<feature type="domain" description="Histidine kinase" evidence="14">
    <location>
        <begin position="314"/>
        <end position="538"/>
    </location>
</feature>
<protein>
    <recommendedName>
        <fullName evidence="3">histidine kinase</fullName>
        <ecNumber evidence="3">2.7.13.3</ecNumber>
    </recommendedName>
</protein>
<proteinExistence type="predicted"/>
<evidence type="ECO:0000256" key="13">
    <source>
        <dbReference type="SAM" id="Phobius"/>
    </source>
</evidence>
<accession>A0ABX2U3F7</accession>
<keyword evidence="12 13" id="KW-0472">Membrane</keyword>
<keyword evidence="7" id="KW-0547">Nucleotide-binding</keyword>
<keyword evidence="8" id="KW-0418">Kinase</keyword>
<reference evidence="15 16" key="1">
    <citation type="submission" date="2016-02" db="EMBL/GenBank/DDBJ databases">
        <title>Draft genome sequence of Hydrogenophaga sp. LPB0072.</title>
        <authorList>
            <person name="Shin S.-K."/>
            <person name="Yi H."/>
        </authorList>
    </citation>
    <scope>NUCLEOTIDE SEQUENCE [LARGE SCALE GENOMIC DNA]</scope>
    <source>
        <strain evidence="15 16">LPB0072</strain>
    </source>
</reference>